<proteinExistence type="predicted"/>
<feature type="region of interest" description="Disordered" evidence="1">
    <location>
        <begin position="1"/>
        <end position="22"/>
    </location>
</feature>
<dbReference type="InterPro" id="IPR005025">
    <property type="entry name" value="FMN_Rdtase-like_dom"/>
</dbReference>
<evidence type="ECO:0000256" key="1">
    <source>
        <dbReference type="SAM" id="MobiDB-lite"/>
    </source>
</evidence>
<dbReference type="SUPFAM" id="SSF52218">
    <property type="entry name" value="Flavoproteins"/>
    <property type="match status" value="1"/>
</dbReference>
<organism evidence="3 4">
    <name type="scientific">Brevibacterium daeguense</name>
    <dbReference type="NCBI Taxonomy" id="909936"/>
    <lineage>
        <taxon>Bacteria</taxon>
        <taxon>Bacillati</taxon>
        <taxon>Actinomycetota</taxon>
        <taxon>Actinomycetes</taxon>
        <taxon>Micrococcales</taxon>
        <taxon>Brevibacteriaceae</taxon>
        <taxon>Brevibacterium</taxon>
    </lineage>
</organism>
<evidence type="ECO:0000313" key="4">
    <source>
        <dbReference type="Proteomes" id="UP001501586"/>
    </source>
</evidence>
<dbReference type="InterPro" id="IPR050712">
    <property type="entry name" value="NAD(P)H-dep_reductase"/>
</dbReference>
<dbReference type="Gene3D" id="3.40.50.360">
    <property type="match status" value="1"/>
</dbReference>
<keyword evidence="4" id="KW-1185">Reference proteome</keyword>
<dbReference type="PANTHER" id="PTHR30543">
    <property type="entry name" value="CHROMATE REDUCTASE"/>
    <property type="match status" value="1"/>
</dbReference>
<evidence type="ECO:0000259" key="2">
    <source>
        <dbReference type="Pfam" id="PF03358"/>
    </source>
</evidence>
<dbReference type="InterPro" id="IPR029039">
    <property type="entry name" value="Flavoprotein-like_sf"/>
</dbReference>
<sequence length="189" mass="19504">MSEQSAPNRTKTIVAIGGSTRSGSSSEVLMLAVAEAVAERTGARLRTFAAEFISALPFAGTNWGSETPEQTAFLQAAGAADAIVLGTPAYHGGVSGLVKNALDHLGDFEGSGGGRIAPVGVVVTGTDPLSVFNTVRAARDISARMRGVPTPSAVAVLSKSGYQDERGRLLPEVRQQVDTVVQEIVALLK</sequence>
<reference evidence="4" key="1">
    <citation type="journal article" date="2019" name="Int. J. Syst. Evol. Microbiol.">
        <title>The Global Catalogue of Microorganisms (GCM) 10K type strain sequencing project: providing services to taxonomists for standard genome sequencing and annotation.</title>
        <authorList>
            <consortium name="The Broad Institute Genomics Platform"/>
            <consortium name="The Broad Institute Genome Sequencing Center for Infectious Disease"/>
            <person name="Wu L."/>
            <person name="Ma J."/>
        </authorList>
    </citation>
    <scope>NUCLEOTIDE SEQUENCE [LARGE SCALE GENOMIC DNA]</scope>
    <source>
        <strain evidence="4">JCM 17458</strain>
    </source>
</reference>
<dbReference type="Pfam" id="PF03358">
    <property type="entry name" value="FMN_red"/>
    <property type="match status" value="1"/>
</dbReference>
<comment type="caution">
    <text evidence="3">The sequence shown here is derived from an EMBL/GenBank/DDBJ whole genome shotgun (WGS) entry which is preliminary data.</text>
</comment>
<gene>
    <name evidence="3" type="ORF">GCM10022261_02010</name>
</gene>
<protein>
    <recommendedName>
        <fullName evidence="2">NADPH-dependent FMN reductase-like domain-containing protein</fullName>
    </recommendedName>
</protein>
<feature type="domain" description="NADPH-dependent FMN reductase-like" evidence="2">
    <location>
        <begin position="13"/>
        <end position="156"/>
    </location>
</feature>
<accession>A0ABP8EFD9</accession>
<feature type="compositionally biased region" description="Polar residues" evidence="1">
    <location>
        <begin position="1"/>
        <end position="11"/>
    </location>
</feature>
<name>A0ABP8EFD9_9MICO</name>
<dbReference type="RefSeq" id="WP_236865140.1">
    <property type="nucleotide sequence ID" value="NZ_BAABAZ010000003.1"/>
</dbReference>
<dbReference type="Proteomes" id="UP001501586">
    <property type="component" value="Unassembled WGS sequence"/>
</dbReference>
<evidence type="ECO:0000313" key="3">
    <source>
        <dbReference type="EMBL" id="GAA4282670.1"/>
    </source>
</evidence>
<dbReference type="PANTHER" id="PTHR30543:SF21">
    <property type="entry name" value="NAD(P)H-DEPENDENT FMN REDUCTASE LOT6"/>
    <property type="match status" value="1"/>
</dbReference>
<dbReference type="EMBL" id="BAABAZ010000003">
    <property type="protein sequence ID" value="GAA4282670.1"/>
    <property type="molecule type" value="Genomic_DNA"/>
</dbReference>